<sequence>MAATGVPSWSPSSAKEEAVAAGAAEDHGGRKHAADGATAAGQTALEGLYEDAPSVWSVWVTVLS</sequence>
<gene>
    <name evidence="2" type="ORF">GCM10010121_064020</name>
</gene>
<dbReference type="Proteomes" id="UP000657574">
    <property type="component" value="Unassembled WGS sequence"/>
</dbReference>
<reference evidence="2" key="2">
    <citation type="submission" date="2020-09" db="EMBL/GenBank/DDBJ databases">
        <authorList>
            <person name="Sun Q."/>
            <person name="Ohkuma M."/>
        </authorList>
    </citation>
    <scope>NUCLEOTIDE SEQUENCE</scope>
    <source>
        <strain evidence="2">JCM 3086</strain>
    </source>
</reference>
<feature type="region of interest" description="Disordered" evidence="1">
    <location>
        <begin position="1"/>
        <end position="38"/>
    </location>
</feature>
<name>A0A917L470_9ACTN</name>
<keyword evidence="3" id="KW-1185">Reference proteome</keyword>
<organism evidence="2 3">
    <name type="scientific">Streptomyces brasiliensis</name>
    <dbReference type="NCBI Taxonomy" id="1954"/>
    <lineage>
        <taxon>Bacteria</taxon>
        <taxon>Bacillati</taxon>
        <taxon>Actinomycetota</taxon>
        <taxon>Actinomycetes</taxon>
        <taxon>Kitasatosporales</taxon>
        <taxon>Streptomycetaceae</taxon>
        <taxon>Streptomyces</taxon>
    </lineage>
</organism>
<comment type="caution">
    <text evidence="2">The sequence shown here is derived from an EMBL/GenBank/DDBJ whole genome shotgun (WGS) entry which is preliminary data.</text>
</comment>
<dbReference type="EMBL" id="BMQA01000029">
    <property type="protein sequence ID" value="GGJ44003.1"/>
    <property type="molecule type" value="Genomic_DNA"/>
</dbReference>
<reference evidence="2" key="1">
    <citation type="journal article" date="2014" name="Int. J. Syst. Evol. Microbiol.">
        <title>Complete genome sequence of Corynebacterium casei LMG S-19264T (=DSM 44701T), isolated from a smear-ripened cheese.</title>
        <authorList>
            <consortium name="US DOE Joint Genome Institute (JGI-PGF)"/>
            <person name="Walter F."/>
            <person name="Albersmeier A."/>
            <person name="Kalinowski J."/>
            <person name="Ruckert C."/>
        </authorList>
    </citation>
    <scope>NUCLEOTIDE SEQUENCE</scope>
    <source>
        <strain evidence="2">JCM 3086</strain>
    </source>
</reference>
<evidence type="ECO:0000256" key="1">
    <source>
        <dbReference type="SAM" id="MobiDB-lite"/>
    </source>
</evidence>
<dbReference type="AlphaFoldDB" id="A0A917L470"/>
<protein>
    <submittedName>
        <fullName evidence="2">Uncharacterized protein</fullName>
    </submittedName>
</protein>
<evidence type="ECO:0000313" key="3">
    <source>
        <dbReference type="Proteomes" id="UP000657574"/>
    </source>
</evidence>
<proteinExistence type="predicted"/>
<feature type="compositionally biased region" description="Basic and acidic residues" evidence="1">
    <location>
        <begin position="14"/>
        <end position="34"/>
    </location>
</feature>
<accession>A0A917L470</accession>
<evidence type="ECO:0000313" key="2">
    <source>
        <dbReference type="EMBL" id="GGJ44003.1"/>
    </source>
</evidence>